<comment type="caution">
    <text evidence="11">The sequence shown here is derived from an EMBL/GenBank/DDBJ whole genome shotgun (WGS) entry which is preliminary data.</text>
</comment>
<dbReference type="SUPFAM" id="SSF50249">
    <property type="entry name" value="Nucleic acid-binding proteins"/>
    <property type="match status" value="4"/>
</dbReference>
<comment type="function">
    <text evidence="8">3'-5' exoribonuclease that releases 5'-nucleoside monophosphates and is involved in maturation of structured RNAs.</text>
</comment>
<dbReference type="Pfam" id="PF17876">
    <property type="entry name" value="CSD2"/>
    <property type="match status" value="1"/>
</dbReference>
<keyword evidence="7 8" id="KW-0694">RNA-binding</keyword>
<dbReference type="NCBIfam" id="TIGR00358">
    <property type="entry name" value="3_prime_RNase"/>
    <property type="match status" value="1"/>
</dbReference>
<dbReference type="EC" id="3.1.13.1" evidence="8"/>
<feature type="region of interest" description="Disordered" evidence="9">
    <location>
        <begin position="725"/>
        <end position="753"/>
    </location>
</feature>
<dbReference type="PROSITE" id="PS50126">
    <property type="entry name" value="S1"/>
    <property type="match status" value="1"/>
</dbReference>
<dbReference type="PROSITE" id="PS01175">
    <property type="entry name" value="RIBONUCLEASE_II"/>
    <property type="match status" value="1"/>
</dbReference>
<dbReference type="InterPro" id="IPR001900">
    <property type="entry name" value="RNase_II/R"/>
</dbReference>
<dbReference type="Gene3D" id="2.40.50.140">
    <property type="entry name" value="Nucleic acid-binding proteins"/>
    <property type="match status" value="2"/>
</dbReference>
<dbReference type="InterPro" id="IPR012340">
    <property type="entry name" value="NA-bd_OB-fold"/>
</dbReference>
<dbReference type="Pfam" id="PF00773">
    <property type="entry name" value="RNB"/>
    <property type="match status" value="1"/>
</dbReference>
<evidence type="ECO:0000256" key="9">
    <source>
        <dbReference type="SAM" id="MobiDB-lite"/>
    </source>
</evidence>
<evidence type="ECO:0000256" key="7">
    <source>
        <dbReference type="ARBA" id="ARBA00022884"/>
    </source>
</evidence>
<gene>
    <name evidence="8 11" type="primary">rnr</name>
    <name evidence="11" type="ORF">J3492_07525</name>
</gene>
<reference evidence="11 12" key="1">
    <citation type="submission" date="2021-03" db="EMBL/GenBank/DDBJ databases">
        <authorList>
            <person name="Shang D.-D."/>
            <person name="Du Z.-J."/>
            <person name="Chen G.-J."/>
        </authorList>
    </citation>
    <scope>NUCLEOTIDE SEQUENCE [LARGE SCALE GENOMIC DNA]</scope>
    <source>
        <strain evidence="11 12">F1192</strain>
    </source>
</reference>
<evidence type="ECO:0000256" key="3">
    <source>
        <dbReference type="ARBA" id="ARBA00022490"/>
    </source>
</evidence>
<evidence type="ECO:0000256" key="1">
    <source>
        <dbReference type="ARBA" id="ARBA00001849"/>
    </source>
</evidence>
<keyword evidence="12" id="KW-1185">Reference proteome</keyword>
<dbReference type="RefSeq" id="WP_207991191.1">
    <property type="nucleotide sequence ID" value="NZ_JAGBKM010000011.1"/>
</dbReference>
<protein>
    <recommendedName>
        <fullName evidence="8">Ribonuclease R</fullName>
        <shortName evidence="8">RNase R</shortName>
        <ecNumber evidence="8">3.1.13.1</ecNumber>
    </recommendedName>
</protein>
<keyword evidence="5 8" id="KW-0378">Hydrolase</keyword>
<dbReference type="InterPro" id="IPR011805">
    <property type="entry name" value="RNase_R"/>
</dbReference>
<dbReference type="SMART" id="SM00316">
    <property type="entry name" value="S1"/>
    <property type="match status" value="1"/>
</dbReference>
<dbReference type="InterPro" id="IPR004476">
    <property type="entry name" value="RNase_II/RNase_R"/>
</dbReference>
<dbReference type="Pfam" id="PF08206">
    <property type="entry name" value="OB_RNB"/>
    <property type="match status" value="1"/>
</dbReference>
<evidence type="ECO:0000256" key="6">
    <source>
        <dbReference type="ARBA" id="ARBA00022839"/>
    </source>
</evidence>
<dbReference type="CDD" id="cd04471">
    <property type="entry name" value="S1_RNase_R"/>
    <property type="match status" value="1"/>
</dbReference>
<evidence type="ECO:0000313" key="11">
    <source>
        <dbReference type="EMBL" id="MBO1531064.1"/>
    </source>
</evidence>
<dbReference type="InterPro" id="IPR011129">
    <property type="entry name" value="CSD"/>
</dbReference>
<dbReference type="NCBIfam" id="TIGR02063">
    <property type="entry name" value="RNase_R"/>
    <property type="match status" value="1"/>
</dbReference>
<dbReference type="InterPro" id="IPR022966">
    <property type="entry name" value="RNase_II/R_CS"/>
</dbReference>
<dbReference type="InterPro" id="IPR050180">
    <property type="entry name" value="RNR_Ribonuclease"/>
</dbReference>
<dbReference type="SMART" id="SM00955">
    <property type="entry name" value="RNB"/>
    <property type="match status" value="1"/>
</dbReference>
<keyword evidence="6 8" id="KW-0269">Exonuclease</keyword>
<comment type="catalytic activity">
    <reaction evidence="1 8">
        <text>Exonucleolytic cleavage in the 3'- to 5'-direction to yield nucleoside 5'-phosphates.</text>
        <dbReference type="EC" id="3.1.13.1"/>
    </reaction>
</comment>
<evidence type="ECO:0000256" key="8">
    <source>
        <dbReference type="HAMAP-Rule" id="MF_01895"/>
    </source>
</evidence>
<dbReference type="PANTHER" id="PTHR23355:SF9">
    <property type="entry name" value="DIS3-LIKE EXONUCLEASE 2"/>
    <property type="match status" value="1"/>
</dbReference>
<evidence type="ECO:0000313" key="12">
    <source>
        <dbReference type="Proteomes" id="UP000664554"/>
    </source>
</evidence>
<comment type="similarity">
    <text evidence="8">Belongs to the RNR ribonuclease family. RNase R subfamily.</text>
</comment>
<dbReference type="HAMAP" id="MF_01895">
    <property type="entry name" value="RNase_R"/>
    <property type="match status" value="1"/>
</dbReference>
<evidence type="ECO:0000256" key="2">
    <source>
        <dbReference type="ARBA" id="ARBA00004496"/>
    </source>
</evidence>
<dbReference type="PANTHER" id="PTHR23355">
    <property type="entry name" value="RIBONUCLEASE"/>
    <property type="match status" value="1"/>
</dbReference>
<dbReference type="Pfam" id="PF00575">
    <property type="entry name" value="S1"/>
    <property type="match status" value="1"/>
</dbReference>
<comment type="subcellular location">
    <subcellularLocation>
        <location evidence="2 8">Cytoplasm</location>
    </subcellularLocation>
</comment>
<evidence type="ECO:0000256" key="5">
    <source>
        <dbReference type="ARBA" id="ARBA00022801"/>
    </source>
</evidence>
<name>A0ABS3NNS6_9GAMM</name>
<dbReference type="InterPro" id="IPR040476">
    <property type="entry name" value="CSD2"/>
</dbReference>
<dbReference type="InterPro" id="IPR003029">
    <property type="entry name" value="S1_domain"/>
</dbReference>
<proteinExistence type="inferred from homology"/>
<dbReference type="SMART" id="SM00357">
    <property type="entry name" value="CSP"/>
    <property type="match status" value="1"/>
</dbReference>
<dbReference type="Proteomes" id="UP000664554">
    <property type="component" value="Unassembled WGS sequence"/>
</dbReference>
<accession>A0ABS3NNS6</accession>
<dbReference type="EMBL" id="JAGBKM010000011">
    <property type="protein sequence ID" value="MBO1531064.1"/>
    <property type="molecule type" value="Genomic_DNA"/>
</dbReference>
<sequence>MTWNDPNASAEAQRYVNPIPSRELILRTIMEFGEATHQHLANAFSIDDADQLEALANRLKAMVRDGQINREGRPSRFRAVTQQDVVSGVVAAHAKGFGFVVLDDMPDLFLHEKQMRWVFNGDKVNAVGTSIDSRGRTEGRIVEIAERHQDQFIGTLTRDDEGYCVELGSPNNHQPITVTDENVQALDAKQGAPVKVDVIDWPNQHEFATGKITEVLSDENDRELIIETTLLNYDIPSEFSPAALKQANAYKEPSEKEIKGRTDLRDVALVTIDGEDARDFDDAVFAEKRAGGNYRVLVAIADVSHYVTPNSPLDKDAYERGTSVYFPHRVIPMLPEVLSNGLCSLNPDVDRLCMVADIKVSRAGNVTGYEFYPAVIHSQARLTYNQVNTYLENPKDDSVPTSLTGNKDVKKSIDTLNQLYELLLKKREQRNAMEFETVETYIKFNEKGGIAAILPRTRGDAQKLIEECMLLANTCAANFSLKNELPVLYRNHDKPDNEKSMRIHEYAKNFGLPFPEESPTQADYQRIIESTKDRPDAISIHSMLLRSMMQANYSPDNIGHFGLAYDEYSHFTSPIRRYPDLMLHRAIKAKVTNSKQPVMDFSLDEAGTQTSDTERRAEKASRYVESWLKCHYMKDHVGEDFNGVVTTVTSFGLFVTLTELYIDGLVHISNVGDDFFVYDERQQQLIGKDKNSVFGLGDLVKVKVAGVNMDLLQIDFDLTAKLKSSEMNQTEPESSAPKKKRRRSNNKKDNKKG</sequence>
<feature type="domain" description="S1 motif" evidence="10">
    <location>
        <begin position="638"/>
        <end position="721"/>
    </location>
</feature>
<evidence type="ECO:0000256" key="4">
    <source>
        <dbReference type="ARBA" id="ARBA00022722"/>
    </source>
</evidence>
<keyword evidence="3 8" id="KW-0963">Cytoplasm</keyword>
<dbReference type="InterPro" id="IPR013223">
    <property type="entry name" value="RNase_B_OB_dom"/>
</dbReference>
<organism evidence="11 12">
    <name type="scientific">Psychrobacter coccoides</name>
    <dbReference type="NCBI Taxonomy" id="2818440"/>
    <lineage>
        <taxon>Bacteria</taxon>
        <taxon>Pseudomonadati</taxon>
        <taxon>Pseudomonadota</taxon>
        <taxon>Gammaproteobacteria</taxon>
        <taxon>Moraxellales</taxon>
        <taxon>Moraxellaceae</taxon>
        <taxon>Psychrobacter</taxon>
    </lineage>
</organism>
<evidence type="ECO:0000259" key="10">
    <source>
        <dbReference type="PROSITE" id="PS50126"/>
    </source>
</evidence>
<keyword evidence="4 8" id="KW-0540">Nuclease</keyword>